<name>W9YD14_9EURO</name>
<protein>
    <submittedName>
        <fullName evidence="1">Uncharacterized protein</fullName>
    </submittedName>
</protein>
<dbReference type="Proteomes" id="UP000019484">
    <property type="component" value="Unassembled WGS sequence"/>
</dbReference>
<comment type="caution">
    <text evidence="1">The sequence shown here is derived from an EMBL/GenBank/DDBJ whole genome shotgun (WGS) entry which is preliminary data.</text>
</comment>
<keyword evidence="2" id="KW-1185">Reference proteome</keyword>
<accession>W9YD14</accession>
<dbReference type="RefSeq" id="XP_007722971.1">
    <property type="nucleotide sequence ID" value="XM_007724781.1"/>
</dbReference>
<evidence type="ECO:0000313" key="2">
    <source>
        <dbReference type="Proteomes" id="UP000019484"/>
    </source>
</evidence>
<dbReference type="STRING" id="1182541.W9YD14"/>
<dbReference type="HOGENOM" id="CLU_2426797_0_0_1"/>
<dbReference type="AlphaFoldDB" id="W9YD14"/>
<dbReference type="EMBL" id="AMWN01000003">
    <property type="protein sequence ID" value="EXJ90777.1"/>
    <property type="molecule type" value="Genomic_DNA"/>
</dbReference>
<reference evidence="1 2" key="1">
    <citation type="submission" date="2013-03" db="EMBL/GenBank/DDBJ databases">
        <title>The Genome Sequence of Capronia coronata CBS 617.96.</title>
        <authorList>
            <consortium name="The Broad Institute Genomics Platform"/>
            <person name="Cuomo C."/>
            <person name="de Hoog S."/>
            <person name="Gorbushina A."/>
            <person name="Walker B."/>
            <person name="Young S.K."/>
            <person name="Zeng Q."/>
            <person name="Gargeya S."/>
            <person name="Fitzgerald M."/>
            <person name="Haas B."/>
            <person name="Abouelleil A."/>
            <person name="Allen A.W."/>
            <person name="Alvarado L."/>
            <person name="Arachchi H.M."/>
            <person name="Berlin A.M."/>
            <person name="Chapman S.B."/>
            <person name="Gainer-Dewar J."/>
            <person name="Goldberg J."/>
            <person name="Griggs A."/>
            <person name="Gujja S."/>
            <person name="Hansen M."/>
            <person name="Howarth C."/>
            <person name="Imamovic A."/>
            <person name="Ireland A."/>
            <person name="Larimer J."/>
            <person name="McCowan C."/>
            <person name="Murphy C."/>
            <person name="Pearson M."/>
            <person name="Poon T.W."/>
            <person name="Priest M."/>
            <person name="Roberts A."/>
            <person name="Saif S."/>
            <person name="Shea T."/>
            <person name="Sisk P."/>
            <person name="Sykes S."/>
            <person name="Wortman J."/>
            <person name="Nusbaum C."/>
            <person name="Birren B."/>
        </authorList>
    </citation>
    <scope>NUCLEOTIDE SEQUENCE [LARGE SCALE GENOMIC DNA]</scope>
    <source>
        <strain evidence="1 2">CBS 617.96</strain>
    </source>
</reference>
<gene>
    <name evidence="1" type="ORF">A1O1_03881</name>
</gene>
<dbReference type="GeneID" id="19158770"/>
<sequence>MTKKLTALGVTCWGAILYAAVVSAMLNVAFAEMSIEINTTIADLVLTTGYQTLVVGVTGPFFLHYRANGAKDQSFCWLRSLVWWLILSAPA</sequence>
<organism evidence="1 2">
    <name type="scientific">Capronia coronata CBS 617.96</name>
    <dbReference type="NCBI Taxonomy" id="1182541"/>
    <lineage>
        <taxon>Eukaryota</taxon>
        <taxon>Fungi</taxon>
        <taxon>Dikarya</taxon>
        <taxon>Ascomycota</taxon>
        <taxon>Pezizomycotina</taxon>
        <taxon>Eurotiomycetes</taxon>
        <taxon>Chaetothyriomycetidae</taxon>
        <taxon>Chaetothyriales</taxon>
        <taxon>Herpotrichiellaceae</taxon>
        <taxon>Capronia</taxon>
    </lineage>
</organism>
<proteinExistence type="predicted"/>
<evidence type="ECO:0000313" key="1">
    <source>
        <dbReference type="EMBL" id="EXJ90777.1"/>
    </source>
</evidence>